<dbReference type="Pfam" id="PF20789">
    <property type="entry name" value="4HBT_3C"/>
    <property type="match status" value="1"/>
</dbReference>
<proteinExistence type="inferred from homology"/>
<feature type="domain" description="Acyl-CoA thioesterase-like N-terminal HotDog" evidence="3">
    <location>
        <begin position="27"/>
        <end position="116"/>
    </location>
</feature>
<feature type="domain" description="Acyl-CoA thioesterase-like C-terminal" evidence="4">
    <location>
        <begin position="205"/>
        <end position="312"/>
    </location>
</feature>
<keyword evidence="2" id="KW-0378">Hydrolase</keyword>
<reference evidence="5" key="1">
    <citation type="journal article" date="2020" name="Stud. Mycol.">
        <title>101 Dothideomycetes genomes: a test case for predicting lifestyles and emergence of pathogens.</title>
        <authorList>
            <person name="Haridas S."/>
            <person name="Albert R."/>
            <person name="Binder M."/>
            <person name="Bloem J."/>
            <person name="Labutti K."/>
            <person name="Salamov A."/>
            <person name="Andreopoulos B."/>
            <person name="Baker S."/>
            <person name="Barry K."/>
            <person name="Bills G."/>
            <person name="Bluhm B."/>
            <person name="Cannon C."/>
            <person name="Castanera R."/>
            <person name="Culley D."/>
            <person name="Daum C."/>
            <person name="Ezra D."/>
            <person name="Gonzalez J."/>
            <person name="Henrissat B."/>
            <person name="Kuo A."/>
            <person name="Liang C."/>
            <person name="Lipzen A."/>
            <person name="Lutzoni F."/>
            <person name="Magnuson J."/>
            <person name="Mondo S."/>
            <person name="Nolan M."/>
            <person name="Ohm R."/>
            <person name="Pangilinan J."/>
            <person name="Park H.-J."/>
            <person name="Ramirez L."/>
            <person name="Alfaro M."/>
            <person name="Sun H."/>
            <person name="Tritt A."/>
            <person name="Yoshinaga Y."/>
            <person name="Zwiers L.-H."/>
            <person name="Turgeon B."/>
            <person name="Goodwin S."/>
            <person name="Spatafora J."/>
            <person name="Crous P."/>
            <person name="Grigoriev I."/>
        </authorList>
    </citation>
    <scope>NUCLEOTIDE SEQUENCE</scope>
    <source>
        <strain evidence="5">CBS 113979</strain>
    </source>
</reference>
<dbReference type="InterPro" id="IPR003703">
    <property type="entry name" value="Acyl_CoA_thio"/>
</dbReference>
<dbReference type="PANTHER" id="PTHR11066">
    <property type="entry name" value="ACYL-COA THIOESTERASE"/>
    <property type="match status" value="1"/>
</dbReference>
<dbReference type="CDD" id="cd03444">
    <property type="entry name" value="Thioesterase_II_repeat1"/>
    <property type="match status" value="1"/>
</dbReference>
<dbReference type="SUPFAM" id="SSF54637">
    <property type="entry name" value="Thioesterase/thiol ester dehydrase-isomerase"/>
    <property type="match status" value="2"/>
</dbReference>
<evidence type="ECO:0000313" key="6">
    <source>
        <dbReference type="Proteomes" id="UP000800041"/>
    </source>
</evidence>
<organism evidence="5 6">
    <name type="scientific">Aulographum hederae CBS 113979</name>
    <dbReference type="NCBI Taxonomy" id="1176131"/>
    <lineage>
        <taxon>Eukaryota</taxon>
        <taxon>Fungi</taxon>
        <taxon>Dikarya</taxon>
        <taxon>Ascomycota</taxon>
        <taxon>Pezizomycotina</taxon>
        <taxon>Dothideomycetes</taxon>
        <taxon>Pleosporomycetidae</taxon>
        <taxon>Aulographales</taxon>
        <taxon>Aulographaceae</taxon>
    </lineage>
</organism>
<evidence type="ECO:0000313" key="5">
    <source>
        <dbReference type="EMBL" id="KAF1987300.1"/>
    </source>
</evidence>
<evidence type="ECO:0000259" key="3">
    <source>
        <dbReference type="Pfam" id="PF13622"/>
    </source>
</evidence>
<dbReference type="Pfam" id="PF13622">
    <property type="entry name" value="4HBT_3"/>
    <property type="match status" value="1"/>
</dbReference>
<dbReference type="GO" id="GO:0009062">
    <property type="term" value="P:fatty acid catabolic process"/>
    <property type="evidence" value="ECO:0007669"/>
    <property type="project" value="TreeGrafter"/>
</dbReference>
<dbReference type="GO" id="GO:0006637">
    <property type="term" value="P:acyl-CoA metabolic process"/>
    <property type="evidence" value="ECO:0007669"/>
    <property type="project" value="InterPro"/>
</dbReference>
<evidence type="ECO:0000259" key="4">
    <source>
        <dbReference type="Pfam" id="PF20789"/>
    </source>
</evidence>
<name>A0A6G1H2Q7_9PEZI</name>
<dbReference type="GO" id="GO:0047617">
    <property type="term" value="F:fatty acyl-CoA hydrolase activity"/>
    <property type="evidence" value="ECO:0007669"/>
    <property type="project" value="InterPro"/>
</dbReference>
<protein>
    <submittedName>
        <fullName evidence="5">Acyl-CoA thioesterase II</fullName>
    </submittedName>
</protein>
<accession>A0A6G1H2Q7</accession>
<dbReference type="AlphaFoldDB" id="A0A6G1H2Q7"/>
<dbReference type="InterPro" id="IPR042171">
    <property type="entry name" value="Acyl-CoA_hotdog"/>
</dbReference>
<dbReference type="InterPro" id="IPR049449">
    <property type="entry name" value="TesB_ACOT8-like_N"/>
</dbReference>
<dbReference type="CDD" id="cd03445">
    <property type="entry name" value="Thioesterase_II_repeat2"/>
    <property type="match status" value="1"/>
</dbReference>
<dbReference type="GO" id="GO:0005782">
    <property type="term" value="C:peroxisomal matrix"/>
    <property type="evidence" value="ECO:0007669"/>
    <property type="project" value="UniProtKB-SubCell"/>
</dbReference>
<evidence type="ECO:0000256" key="1">
    <source>
        <dbReference type="ARBA" id="ARBA00006538"/>
    </source>
</evidence>
<gene>
    <name evidence="5" type="ORF">K402DRAFT_393001</name>
</gene>
<dbReference type="InterPro" id="IPR029069">
    <property type="entry name" value="HotDog_dom_sf"/>
</dbReference>
<dbReference type="PANTHER" id="PTHR11066:SF35">
    <property type="entry name" value="ACYL-COA THIOESTERASE II"/>
    <property type="match status" value="1"/>
</dbReference>
<dbReference type="Gene3D" id="2.40.160.210">
    <property type="entry name" value="Acyl-CoA thioesterase, double hotdog domain"/>
    <property type="match status" value="1"/>
</dbReference>
<dbReference type="EMBL" id="ML977153">
    <property type="protein sequence ID" value="KAF1987300.1"/>
    <property type="molecule type" value="Genomic_DNA"/>
</dbReference>
<dbReference type="InterPro" id="IPR049450">
    <property type="entry name" value="ACOT8-like_C"/>
</dbReference>
<comment type="similarity">
    <text evidence="1">Belongs to the C/M/P thioester hydrolase family.</text>
</comment>
<evidence type="ECO:0000256" key="2">
    <source>
        <dbReference type="ARBA" id="ARBA00022801"/>
    </source>
</evidence>
<keyword evidence="6" id="KW-1185">Reference proteome</keyword>
<dbReference type="Proteomes" id="UP000800041">
    <property type="component" value="Unassembled WGS sequence"/>
</dbReference>
<dbReference type="OrthoDB" id="68328at2759"/>
<sequence>MAEAKTLKETIAVKEIGPNQYESVFPPRKMGNAAQIAYGGCAMAIALNSAYQSVKKGYHVYSMVGHYLGPAMVDRPIFASTRSLRDTRTFATRQIEVSQAQNDGSKRLVMIVLADFQVKEPAMFEYSAPPSQSYSRHQDIPDSRTQLQALVDSKKVPQKMVDMHKIIFGMLHTYFDGKPCPEGIFAQNLTGMAKWLPTSQDNLPLTARTTGDWFKAREPISEEDEQMAALAFVMDGAISFLPLSLDHKFLDDSGACSSLDFALRIMGAVDLNEWHLRELRTVHGGEGRTYSESRLWDESGKMVASMTQQSIMRPKAEKKKASL</sequence>